<comment type="caution">
    <text evidence="1">The sequence shown here is derived from an EMBL/GenBank/DDBJ whole genome shotgun (WGS) entry which is preliminary data.</text>
</comment>
<dbReference type="EMBL" id="CM046388">
    <property type="protein sequence ID" value="KAI8573999.1"/>
    <property type="molecule type" value="Genomic_DNA"/>
</dbReference>
<accession>A0ACC0Q9P7</accession>
<proteinExistence type="predicted"/>
<gene>
    <name evidence="1" type="ORF">RHMOL_Rhmol01G0319500</name>
</gene>
<sequence>MVSILPTEYIEYVTVDPAGTWVPSGRTSSEMTYLKSSGTDGYSLNVSANAAFKYVNLSASSNTNGSSTQARGSLPRVWVKTVVISVMIFSSTRLSFMTSQKNQLIATDDVSRPASTKFSAIRLRTELGK</sequence>
<evidence type="ECO:0000313" key="2">
    <source>
        <dbReference type="Proteomes" id="UP001062846"/>
    </source>
</evidence>
<protein>
    <submittedName>
        <fullName evidence="1">Uncharacterized protein</fullName>
    </submittedName>
</protein>
<dbReference type="Proteomes" id="UP001062846">
    <property type="component" value="Chromosome 1"/>
</dbReference>
<evidence type="ECO:0000313" key="1">
    <source>
        <dbReference type="EMBL" id="KAI8573999.1"/>
    </source>
</evidence>
<name>A0ACC0Q9P7_RHOML</name>
<keyword evidence="2" id="KW-1185">Reference proteome</keyword>
<organism evidence="1 2">
    <name type="scientific">Rhododendron molle</name>
    <name type="common">Chinese azalea</name>
    <name type="synonym">Azalea mollis</name>
    <dbReference type="NCBI Taxonomy" id="49168"/>
    <lineage>
        <taxon>Eukaryota</taxon>
        <taxon>Viridiplantae</taxon>
        <taxon>Streptophyta</taxon>
        <taxon>Embryophyta</taxon>
        <taxon>Tracheophyta</taxon>
        <taxon>Spermatophyta</taxon>
        <taxon>Magnoliopsida</taxon>
        <taxon>eudicotyledons</taxon>
        <taxon>Gunneridae</taxon>
        <taxon>Pentapetalae</taxon>
        <taxon>asterids</taxon>
        <taxon>Ericales</taxon>
        <taxon>Ericaceae</taxon>
        <taxon>Ericoideae</taxon>
        <taxon>Rhodoreae</taxon>
        <taxon>Rhododendron</taxon>
    </lineage>
</organism>
<reference evidence="1" key="1">
    <citation type="submission" date="2022-02" db="EMBL/GenBank/DDBJ databases">
        <title>Plant Genome Project.</title>
        <authorList>
            <person name="Zhang R.-G."/>
        </authorList>
    </citation>
    <scope>NUCLEOTIDE SEQUENCE</scope>
    <source>
        <strain evidence="1">AT1</strain>
    </source>
</reference>